<keyword evidence="2" id="KW-1185">Reference proteome</keyword>
<organism evidence="1 2">
    <name type="scientific">Hyalomma asiaticum</name>
    <name type="common">Tick</name>
    <dbReference type="NCBI Taxonomy" id="266040"/>
    <lineage>
        <taxon>Eukaryota</taxon>
        <taxon>Metazoa</taxon>
        <taxon>Ecdysozoa</taxon>
        <taxon>Arthropoda</taxon>
        <taxon>Chelicerata</taxon>
        <taxon>Arachnida</taxon>
        <taxon>Acari</taxon>
        <taxon>Parasitiformes</taxon>
        <taxon>Ixodida</taxon>
        <taxon>Ixodoidea</taxon>
        <taxon>Ixodidae</taxon>
        <taxon>Hyalomminae</taxon>
        <taxon>Hyalomma</taxon>
    </lineage>
</organism>
<dbReference type="EMBL" id="CM023487">
    <property type="protein sequence ID" value="KAH6926371.1"/>
    <property type="molecule type" value="Genomic_DNA"/>
</dbReference>
<proteinExistence type="predicted"/>
<dbReference type="Proteomes" id="UP000821845">
    <property type="component" value="Chromosome 7"/>
</dbReference>
<protein>
    <submittedName>
        <fullName evidence="1">Uncharacterized protein</fullName>
    </submittedName>
</protein>
<reference evidence="1" key="1">
    <citation type="submission" date="2020-05" db="EMBL/GenBank/DDBJ databases">
        <title>Large-scale comparative analyses of tick genomes elucidate their genetic diversity and vector capacities.</title>
        <authorList>
            <person name="Jia N."/>
            <person name="Wang J."/>
            <person name="Shi W."/>
            <person name="Du L."/>
            <person name="Sun Y."/>
            <person name="Zhan W."/>
            <person name="Jiang J."/>
            <person name="Wang Q."/>
            <person name="Zhang B."/>
            <person name="Ji P."/>
            <person name="Sakyi L.B."/>
            <person name="Cui X."/>
            <person name="Yuan T."/>
            <person name="Jiang B."/>
            <person name="Yang W."/>
            <person name="Lam T.T.-Y."/>
            <person name="Chang Q."/>
            <person name="Ding S."/>
            <person name="Wang X."/>
            <person name="Zhu J."/>
            <person name="Ruan X."/>
            <person name="Zhao L."/>
            <person name="Wei J."/>
            <person name="Que T."/>
            <person name="Du C."/>
            <person name="Cheng J."/>
            <person name="Dai P."/>
            <person name="Han X."/>
            <person name="Huang E."/>
            <person name="Gao Y."/>
            <person name="Liu J."/>
            <person name="Shao H."/>
            <person name="Ye R."/>
            <person name="Li L."/>
            <person name="Wei W."/>
            <person name="Wang X."/>
            <person name="Wang C."/>
            <person name="Yang T."/>
            <person name="Huo Q."/>
            <person name="Li W."/>
            <person name="Guo W."/>
            <person name="Chen H."/>
            <person name="Zhou L."/>
            <person name="Ni X."/>
            <person name="Tian J."/>
            <person name="Zhou Y."/>
            <person name="Sheng Y."/>
            <person name="Liu T."/>
            <person name="Pan Y."/>
            <person name="Xia L."/>
            <person name="Li J."/>
            <person name="Zhao F."/>
            <person name="Cao W."/>
        </authorList>
    </citation>
    <scope>NUCLEOTIDE SEQUENCE</scope>
    <source>
        <strain evidence="1">Hyas-2018</strain>
    </source>
</reference>
<accession>A0ACB7RUH7</accession>
<evidence type="ECO:0000313" key="2">
    <source>
        <dbReference type="Proteomes" id="UP000821845"/>
    </source>
</evidence>
<evidence type="ECO:0000313" key="1">
    <source>
        <dbReference type="EMBL" id="KAH6926371.1"/>
    </source>
</evidence>
<sequence length="653" mass="72558">MCAATADVAEKKPADAANEDADKADDMFTATFEAAQLFNDDGRQREFAPAAAARAMPGLREQRKTRQFCDVVFRAKDAMETWAHRFVMCSKYSGCYALFTLAKESMNPDHKQSGEWTPPIRAVVSDLEGDMIELLVDYAYQTPLHQHVGAHNVLKVLDLAETLKVWRNGAQFEALTAEEMQKILEDGRLQAPSEVEDTFKAILKWISADVTQRKGYLAKFLTLMRFAGCSVSEFESVIVHPEVRADGDSLKVLNAIHQTLTQPSAEVGDVAGVDMSRKLWLEPRLPRDILFLFGGWTSGATNNMRTYNCRAHKWRVMGNQYTSPRAYHGAAVIDSCIYFVGGFNGRECYHSVVCFDVPLNRWSVKANMAHARCYVSVAVLQASNDISLMASSQGYIYAMGGFDGRMRTNTVERYEVETNQCCHNSSFNARRMAWSAYRSAHVGGFTGRTVLDTVECYDPSTDAWTRIATMSSPRSGVKVVAHKDALYIIGGSNGLIRLSSMEQFDVRRARFSELPSMPYAKSNFAAVALEGSIYVIGGFNGTTTVNLVERYDINAREWYTAPHIDANCSASAAFIVQDVADPGRCRQRMVGGRVEEGRGNERDRRLDIGMCGAGRCLYPADPEDPAVTPRATRAVRGRRATNECAKGTRKLIF</sequence>
<comment type="caution">
    <text evidence="1">The sequence shown here is derived from an EMBL/GenBank/DDBJ whole genome shotgun (WGS) entry which is preliminary data.</text>
</comment>
<gene>
    <name evidence="1" type="ORF">HPB50_017551</name>
</gene>
<name>A0ACB7RUH7_HYAAI</name>